<feature type="domain" description="NmrA-like" evidence="3">
    <location>
        <begin position="3"/>
        <end position="248"/>
    </location>
</feature>
<dbReference type="PANTHER" id="PTHR47706:SF6">
    <property type="entry name" value="NMRA-LIKE FAMILY PROTEIN (AFU_ORTHOLOGUE AFUA_6G00280)"/>
    <property type="match status" value="1"/>
</dbReference>
<dbReference type="InterPro" id="IPR051609">
    <property type="entry name" value="NmrA/Isoflavone_reductase-like"/>
</dbReference>
<reference evidence="4 5" key="1">
    <citation type="submission" date="2013-07" db="EMBL/GenBank/DDBJ databases">
        <title>The Genome Sequence of Cryptococcus heveanensis BCC8398.</title>
        <authorList>
            <consortium name="The Broad Institute Genome Sequencing Platform"/>
            <person name="Cuomo C."/>
            <person name="Litvintseva A."/>
            <person name="Chen Y."/>
            <person name="Heitman J."/>
            <person name="Sun S."/>
            <person name="Springer D."/>
            <person name="Dromer F."/>
            <person name="Young S.K."/>
            <person name="Zeng Q."/>
            <person name="Gargeya S."/>
            <person name="Fitzgerald M."/>
            <person name="Abouelleil A."/>
            <person name="Alvarado L."/>
            <person name="Berlin A.M."/>
            <person name="Chapman S.B."/>
            <person name="Dewar J."/>
            <person name="Goldberg J."/>
            <person name="Griggs A."/>
            <person name="Gujja S."/>
            <person name="Hansen M."/>
            <person name="Howarth C."/>
            <person name="Imamovic A."/>
            <person name="Larimer J."/>
            <person name="McCowan C."/>
            <person name="Murphy C."/>
            <person name="Pearson M."/>
            <person name="Priest M."/>
            <person name="Roberts A."/>
            <person name="Saif S."/>
            <person name="Shea T."/>
            <person name="Sykes S."/>
            <person name="Wortman J."/>
            <person name="Nusbaum C."/>
            <person name="Birren B."/>
        </authorList>
    </citation>
    <scope>NUCLEOTIDE SEQUENCE [LARGE SCALE GENOMIC DNA]</scope>
    <source>
        <strain evidence="4 5">BCC8398</strain>
    </source>
</reference>
<dbReference type="Gene3D" id="3.40.50.720">
    <property type="entry name" value="NAD(P)-binding Rossmann-like Domain"/>
    <property type="match status" value="1"/>
</dbReference>
<dbReference type="Gene3D" id="3.90.25.10">
    <property type="entry name" value="UDP-galactose 4-epimerase, domain 1"/>
    <property type="match status" value="1"/>
</dbReference>
<proteinExistence type="predicted"/>
<keyword evidence="5" id="KW-1185">Reference proteome</keyword>
<dbReference type="SUPFAM" id="SSF51735">
    <property type="entry name" value="NAD(P)-binding Rossmann-fold domains"/>
    <property type="match status" value="1"/>
</dbReference>
<gene>
    <name evidence="4" type="ORF">I316_06155</name>
</gene>
<keyword evidence="1" id="KW-0521">NADP</keyword>
<dbReference type="InterPro" id="IPR036291">
    <property type="entry name" value="NAD(P)-bd_dom_sf"/>
</dbReference>
<keyword evidence="2" id="KW-0560">Oxidoreductase</keyword>
<organism evidence="4 5">
    <name type="scientific">Kwoniella heveanensis BCC8398</name>
    <dbReference type="NCBI Taxonomy" id="1296120"/>
    <lineage>
        <taxon>Eukaryota</taxon>
        <taxon>Fungi</taxon>
        <taxon>Dikarya</taxon>
        <taxon>Basidiomycota</taxon>
        <taxon>Agaricomycotina</taxon>
        <taxon>Tremellomycetes</taxon>
        <taxon>Tremellales</taxon>
        <taxon>Cryptococcaceae</taxon>
        <taxon>Kwoniella</taxon>
    </lineage>
</organism>
<evidence type="ECO:0000256" key="2">
    <source>
        <dbReference type="ARBA" id="ARBA00023002"/>
    </source>
</evidence>
<evidence type="ECO:0000259" key="3">
    <source>
        <dbReference type="Pfam" id="PF05368"/>
    </source>
</evidence>
<sequence>MTAKSILIVGAGELGLSLIDAFLAHPSKSSVSVMLREKSSSIATLSARYHTSNNSNSNSSSLKIVYGDISSSVENLAGVLAGFDIVISATGFSSGPGSQLKLAQAALKAKVGHYVPWQFGVDYDTIGRGSSQPLFDEQLDVRDLLRGQERAHAAVVPWTIISTGLFTSFLFDPAFGVVNVDQEAQTIRVKALGSLQNRLTITSAQNIGIYTSRILLDGATPIEGVVFVADDTITFDQVADAISEKAVRDSSKSSGGGWKLNRTEATVGELESALSKNQDDVGAKYSLIWARAKGVAWEKESSWNWKNGLRGQDLQDWVEKNLELP</sequence>
<dbReference type="CDD" id="cd05259">
    <property type="entry name" value="PCBER_SDR_a"/>
    <property type="match status" value="1"/>
</dbReference>
<dbReference type="AlphaFoldDB" id="A0A1B9GMD2"/>
<reference evidence="5" key="2">
    <citation type="submission" date="2013-12" db="EMBL/GenBank/DDBJ databases">
        <title>Evolution of pathogenesis and genome organization in the Tremellales.</title>
        <authorList>
            <person name="Cuomo C."/>
            <person name="Litvintseva A."/>
            <person name="Heitman J."/>
            <person name="Chen Y."/>
            <person name="Sun S."/>
            <person name="Springer D."/>
            <person name="Dromer F."/>
            <person name="Young S."/>
            <person name="Zeng Q."/>
            <person name="Chapman S."/>
            <person name="Gujja S."/>
            <person name="Saif S."/>
            <person name="Birren B."/>
        </authorList>
    </citation>
    <scope>NUCLEOTIDE SEQUENCE [LARGE SCALE GENOMIC DNA]</scope>
    <source>
        <strain evidence="5">BCC8398</strain>
    </source>
</reference>
<accession>A0A1B9GMD2</accession>
<name>A0A1B9GMD2_9TREE</name>
<evidence type="ECO:0000313" key="4">
    <source>
        <dbReference type="EMBL" id="OCF32240.1"/>
    </source>
</evidence>
<protein>
    <recommendedName>
        <fullName evidence="3">NmrA-like domain-containing protein</fullName>
    </recommendedName>
</protein>
<dbReference type="OrthoDB" id="5283654at2759"/>
<dbReference type="GO" id="GO:0016491">
    <property type="term" value="F:oxidoreductase activity"/>
    <property type="evidence" value="ECO:0007669"/>
    <property type="project" value="UniProtKB-KW"/>
</dbReference>
<dbReference type="EMBL" id="KI669510">
    <property type="protein sequence ID" value="OCF32240.1"/>
    <property type="molecule type" value="Genomic_DNA"/>
</dbReference>
<dbReference type="Pfam" id="PF05368">
    <property type="entry name" value="NmrA"/>
    <property type="match status" value="1"/>
</dbReference>
<evidence type="ECO:0000313" key="5">
    <source>
        <dbReference type="Proteomes" id="UP000092666"/>
    </source>
</evidence>
<dbReference type="Proteomes" id="UP000092666">
    <property type="component" value="Unassembled WGS sequence"/>
</dbReference>
<evidence type="ECO:0000256" key="1">
    <source>
        <dbReference type="ARBA" id="ARBA00022857"/>
    </source>
</evidence>
<dbReference type="InterPro" id="IPR008030">
    <property type="entry name" value="NmrA-like"/>
</dbReference>
<dbReference type="PANTHER" id="PTHR47706">
    <property type="entry name" value="NMRA-LIKE FAMILY PROTEIN"/>
    <property type="match status" value="1"/>
</dbReference>
<dbReference type="InterPro" id="IPR045312">
    <property type="entry name" value="PCBER-like"/>
</dbReference>